<organism evidence="1">
    <name type="scientific">Siphoviridae sp. cteEQ43</name>
    <dbReference type="NCBI Taxonomy" id="2827905"/>
    <lineage>
        <taxon>Viruses</taxon>
        <taxon>Duplodnaviria</taxon>
        <taxon>Heunggongvirae</taxon>
        <taxon>Uroviricota</taxon>
        <taxon>Caudoviricetes</taxon>
    </lineage>
</organism>
<accession>A0A8S5TC87</accession>
<evidence type="ECO:0000313" key="1">
    <source>
        <dbReference type="EMBL" id="DAF60924.1"/>
    </source>
</evidence>
<reference evidence="1" key="1">
    <citation type="journal article" date="2021" name="Proc. Natl. Acad. Sci. U.S.A.">
        <title>A Catalog of Tens of Thousands of Viruses from Human Metagenomes Reveals Hidden Associations with Chronic Diseases.</title>
        <authorList>
            <person name="Tisza M.J."/>
            <person name="Buck C.B."/>
        </authorList>
    </citation>
    <scope>NUCLEOTIDE SEQUENCE</scope>
    <source>
        <strain evidence="1">CteEQ43</strain>
    </source>
</reference>
<protein>
    <submittedName>
        <fullName evidence="1">Uncharacterized protein</fullName>
    </submittedName>
</protein>
<proteinExistence type="predicted"/>
<sequence length="190" mass="21108">MYNSLSVLPQIPYNIITYLATSADAEPIWKLLKYNGYDALNQPNLTMSEKLDMLWKTGRQQESSIFFTNLVEDAIPESKCVLKIYNYYDSPEELYRANITYAFDFLYGGQMSLVDYDGVPASRGDVFINTMLTVLNGAYVGGVGSMTWLGDLSRYAAAKSIVGNNKTFTGVQLFLSVMAGDTGKKDDCNG</sequence>
<name>A0A8S5TC87_9CAUD</name>
<dbReference type="EMBL" id="BK032799">
    <property type="protein sequence ID" value="DAF60924.1"/>
    <property type="molecule type" value="Genomic_DNA"/>
</dbReference>